<comment type="caution">
    <text evidence="1">The sequence shown here is derived from an EMBL/GenBank/DDBJ whole genome shotgun (WGS) entry which is preliminary data.</text>
</comment>
<accession>A0AAD4Y6M8</accession>
<proteinExistence type="predicted"/>
<dbReference type="EMBL" id="JAKZEL010000010">
    <property type="protein sequence ID" value="KAI4539755.1"/>
    <property type="molecule type" value="Genomic_DNA"/>
</dbReference>
<keyword evidence="2" id="KW-1185">Reference proteome</keyword>
<sequence length="233" mass="26796">MNISFFAAQNLKILQRYAKPKFKTYKSTIELQKVTNHNCYWTSPAITQPELETYCFHTSPRKPANKPCTYVGKMAQMCLSSEFSADNHQRSAAVHLTAAGSGLMVTLCLASNSEIQFGLCDHHLQNPVFSDLALFDRFSSCFGISICSIVVNKIHMFMPSCPWSSLKESQLLGEQFPFTAFTSLLNPRYFCCYIHLQWDGSQKRMFWGAFMTRINKFNDFLTGMRRLYGMYHY</sequence>
<dbReference type="AlphaFoldDB" id="A0AAD4Y6M8"/>
<gene>
    <name evidence="1" type="ORF">MG293_010150</name>
</gene>
<evidence type="ECO:0000313" key="1">
    <source>
        <dbReference type="EMBL" id="KAI4539755.1"/>
    </source>
</evidence>
<reference evidence="1" key="1">
    <citation type="submission" date="2022-03" db="EMBL/GenBank/DDBJ databases">
        <title>Genomic analyses of argali, domestic sheep and their hybrids provide insights into chromosomal evolution, heterosis and genetic basis of agronomic traits.</title>
        <authorList>
            <person name="Li M."/>
        </authorList>
    </citation>
    <scope>NUCLEOTIDE SEQUENCE</scope>
    <source>
        <strain evidence="1">CAU-MHL-2022a</strain>
        <tissue evidence="1">Skin</tissue>
    </source>
</reference>
<protein>
    <submittedName>
        <fullName evidence="1">Uncharacterized protein</fullName>
    </submittedName>
</protein>
<evidence type="ECO:0000313" key="2">
    <source>
        <dbReference type="Proteomes" id="UP001214576"/>
    </source>
</evidence>
<dbReference type="Proteomes" id="UP001214576">
    <property type="component" value="Unassembled WGS sequence"/>
</dbReference>
<name>A0AAD4Y6M8_OVIAM</name>
<organism evidence="1 2">
    <name type="scientific">Ovis ammon polii</name>
    <dbReference type="NCBI Taxonomy" id="230172"/>
    <lineage>
        <taxon>Eukaryota</taxon>
        <taxon>Metazoa</taxon>
        <taxon>Chordata</taxon>
        <taxon>Craniata</taxon>
        <taxon>Vertebrata</taxon>
        <taxon>Euteleostomi</taxon>
        <taxon>Mammalia</taxon>
        <taxon>Eutheria</taxon>
        <taxon>Laurasiatheria</taxon>
        <taxon>Artiodactyla</taxon>
        <taxon>Ruminantia</taxon>
        <taxon>Pecora</taxon>
        <taxon>Bovidae</taxon>
        <taxon>Caprinae</taxon>
        <taxon>Ovis</taxon>
    </lineage>
</organism>